<feature type="compositionally biased region" description="Polar residues" evidence="1">
    <location>
        <begin position="1"/>
        <end position="13"/>
    </location>
</feature>
<dbReference type="Proteomes" id="UP001360560">
    <property type="component" value="Unassembled WGS sequence"/>
</dbReference>
<proteinExistence type="predicted"/>
<dbReference type="RefSeq" id="XP_064850360.1">
    <property type="nucleotide sequence ID" value="XM_064994288.1"/>
</dbReference>
<reference evidence="2 3" key="1">
    <citation type="journal article" date="2023" name="Elife">
        <title>Identification of key yeast species and microbe-microbe interactions impacting larval growth of Drosophila in the wild.</title>
        <authorList>
            <person name="Mure A."/>
            <person name="Sugiura Y."/>
            <person name="Maeda R."/>
            <person name="Honda K."/>
            <person name="Sakurai N."/>
            <person name="Takahashi Y."/>
            <person name="Watada M."/>
            <person name="Katoh T."/>
            <person name="Gotoh A."/>
            <person name="Gotoh Y."/>
            <person name="Taniguchi I."/>
            <person name="Nakamura K."/>
            <person name="Hayashi T."/>
            <person name="Katayama T."/>
            <person name="Uemura T."/>
            <person name="Hattori Y."/>
        </authorList>
    </citation>
    <scope>NUCLEOTIDE SEQUENCE [LARGE SCALE GENOMIC DNA]</scope>
    <source>
        <strain evidence="2 3">SC-9</strain>
    </source>
</reference>
<sequence length="135" mass="14976">MPFSPSATATFQFSRPPLHRSLSTNSSQSSNSEDPSSTLPEDDIHPIELVVQSIVGDSLDALSSQLESLQESQIILVGRLRMLERKLAEFESNISVVDTKRMVERIKALKAKLTGIIATLKIVEKRVKSSLERLE</sequence>
<keyword evidence="3" id="KW-1185">Reference proteome</keyword>
<evidence type="ECO:0000313" key="2">
    <source>
        <dbReference type="EMBL" id="GMM33360.1"/>
    </source>
</evidence>
<evidence type="ECO:0000313" key="3">
    <source>
        <dbReference type="Proteomes" id="UP001360560"/>
    </source>
</evidence>
<feature type="region of interest" description="Disordered" evidence="1">
    <location>
        <begin position="1"/>
        <end position="42"/>
    </location>
</feature>
<dbReference type="AlphaFoldDB" id="A0AAV5QFX7"/>
<name>A0AAV5QFX7_9ASCO</name>
<evidence type="ECO:0008006" key="4">
    <source>
        <dbReference type="Google" id="ProtNLM"/>
    </source>
</evidence>
<comment type="caution">
    <text evidence="2">The sequence shown here is derived from an EMBL/GenBank/DDBJ whole genome shotgun (WGS) entry which is preliminary data.</text>
</comment>
<dbReference type="GeneID" id="90071339"/>
<organism evidence="2 3">
    <name type="scientific">Saccharomycopsis crataegensis</name>
    <dbReference type="NCBI Taxonomy" id="43959"/>
    <lineage>
        <taxon>Eukaryota</taxon>
        <taxon>Fungi</taxon>
        <taxon>Dikarya</taxon>
        <taxon>Ascomycota</taxon>
        <taxon>Saccharomycotina</taxon>
        <taxon>Saccharomycetes</taxon>
        <taxon>Saccharomycopsidaceae</taxon>
        <taxon>Saccharomycopsis</taxon>
    </lineage>
</organism>
<accession>A0AAV5QFX7</accession>
<protein>
    <recommendedName>
        <fullName evidence="4">Biogenesis of lysosome-related organelles complex 1 subunit 7</fullName>
    </recommendedName>
</protein>
<dbReference type="EMBL" id="BTFZ01000001">
    <property type="protein sequence ID" value="GMM33360.1"/>
    <property type="molecule type" value="Genomic_DNA"/>
</dbReference>
<feature type="compositionally biased region" description="Low complexity" evidence="1">
    <location>
        <begin position="21"/>
        <end position="37"/>
    </location>
</feature>
<evidence type="ECO:0000256" key="1">
    <source>
        <dbReference type="SAM" id="MobiDB-lite"/>
    </source>
</evidence>
<gene>
    <name evidence="2" type="ORF">DASC09_006850</name>
</gene>